<dbReference type="SUPFAM" id="SSF46565">
    <property type="entry name" value="Chaperone J-domain"/>
    <property type="match status" value="1"/>
</dbReference>
<dbReference type="PROSITE" id="PS00636">
    <property type="entry name" value="DNAJ_1"/>
    <property type="match status" value="1"/>
</dbReference>
<evidence type="ECO:0000313" key="4">
    <source>
        <dbReference type="Proteomes" id="UP000626109"/>
    </source>
</evidence>
<dbReference type="PRINTS" id="PR00625">
    <property type="entry name" value="JDOMAIN"/>
</dbReference>
<name>A0A813LIX2_POLGL</name>
<protein>
    <recommendedName>
        <fullName evidence="2">J domain-containing protein</fullName>
    </recommendedName>
</protein>
<feature type="region of interest" description="Disordered" evidence="1">
    <location>
        <begin position="68"/>
        <end position="92"/>
    </location>
</feature>
<feature type="non-terminal residue" evidence="3">
    <location>
        <position position="273"/>
    </location>
</feature>
<comment type="caution">
    <text evidence="3">The sequence shown here is derived from an EMBL/GenBank/DDBJ whole genome shotgun (WGS) entry which is preliminary data.</text>
</comment>
<dbReference type="GO" id="GO:0005737">
    <property type="term" value="C:cytoplasm"/>
    <property type="evidence" value="ECO:0007669"/>
    <property type="project" value="TreeGrafter"/>
</dbReference>
<feature type="domain" description="J" evidence="2">
    <location>
        <begin position="14"/>
        <end position="80"/>
    </location>
</feature>
<feature type="region of interest" description="Disordered" evidence="1">
    <location>
        <begin position="138"/>
        <end position="167"/>
    </location>
</feature>
<dbReference type="GO" id="GO:0051082">
    <property type="term" value="F:unfolded protein binding"/>
    <property type="evidence" value="ECO:0007669"/>
    <property type="project" value="TreeGrafter"/>
</dbReference>
<dbReference type="CDD" id="cd06257">
    <property type="entry name" value="DnaJ"/>
    <property type="match status" value="1"/>
</dbReference>
<feature type="compositionally biased region" description="Basic and acidic residues" evidence="1">
    <location>
        <begin position="68"/>
        <end position="81"/>
    </location>
</feature>
<dbReference type="EMBL" id="CAJNNW010035748">
    <property type="protein sequence ID" value="CAE8729814.1"/>
    <property type="molecule type" value="Genomic_DNA"/>
</dbReference>
<proteinExistence type="predicted"/>
<dbReference type="AlphaFoldDB" id="A0A813LIX2"/>
<evidence type="ECO:0000259" key="2">
    <source>
        <dbReference type="PROSITE" id="PS50076"/>
    </source>
</evidence>
<accession>A0A813LIX2</accession>
<evidence type="ECO:0000313" key="3">
    <source>
        <dbReference type="EMBL" id="CAE8729814.1"/>
    </source>
</evidence>
<feature type="compositionally biased region" description="Gly residues" evidence="1">
    <location>
        <begin position="82"/>
        <end position="92"/>
    </location>
</feature>
<dbReference type="SMART" id="SM00271">
    <property type="entry name" value="DnaJ"/>
    <property type="match status" value="1"/>
</dbReference>
<gene>
    <name evidence="3" type="ORF">PGLA2088_LOCUS45534</name>
</gene>
<dbReference type="PANTHER" id="PTHR43948:SF10">
    <property type="entry name" value="MRJ, ISOFORM E"/>
    <property type="match status" value="1"/>
</dbReference>
<dbReference type="PANTHER" id="PTHR43948">
    <property type="entry name" value="DNAJ HOMOLOG SUBFAMILY B"/>
    <property type="match status" value="1"/>
</dbReference>
<dbReference type="InterPro" id="IPR036869">
    <property type="entry name" value="J_dom_sf"/>
</dbReference>
<evidence type="ECO:0000256" key="1">
    <source>
        <dbReference type="SAM" id="MobiDB-lite"/>
    </source>
</evidence>
<dbReference type="Pfam" id="PF00226">
    <property type="entry name" value="DnaJ"/>
    <property type="match status" value="1"/>
</dbReference>
<dbReference type="GO" id="GO:0051087">
    <property type="term" value="F:protein-folding chaperone binding"/>
    <property type="evidence" value="ECO:0007669"/>
    <property type="project" value="TreeGrafter"/>
</dbReference>
<organism evidence="3 4">
    <name type="scientific">Polarella glacialis</name>
    <name type="common">Dinoflagellate</name>
    <dbReference type="NCBI Taxonomy" id="89957"/>
    <lineage>
        <taxon>Eukaryota</taxon>
        <taxon>Sar</taxon>
        <taxon>Alveolata</taxon>
        <taxon>Dinophyceae</taxon>
        <taxon>Suessiales</taxon>
        <taxon>Suessiaceae</taxon>
        <taxon>Polarella</taxon>
    </lineage>
</organism>
<dbReference type="Proteomes" id="UP000626109">
    <property type="component" value="Unassembled WGS sequence"/>
</dbReference>
<dbReference type="Gene3D" id="1.10.287.110">
    <property type="entry name" value="DnaJ domain"/>
    <property type="match status" value="1"/>
</dbReference>
<dbReference type="PROSITE" id="PS50076">
    <property type="entry name" value="DNAJ_2"/>
    <property type="match status" value="1"/>
</dbReference>
<dbReference type="InterPro" id="IPR018253">
    <property type="entry name" value="DnaJ_domain_CS"/>
</dbReference>
<reference evidence="3" key="1">
    <citation type="submission" date="2021-02" db="EMBL/GenBank/DDBJ databases">
        <authorList>
            <person name="Dougan E. K."/>
            <person name="Rhodes N."/>
            <person name="Thang M."/>
            <person name="Chan C."/>
        </authorList>
    </citation>
    <scope>NUCLEOTIDE SEQUENCE</scope>
</reference>
<dbReference type="GO" id="GO:0044183">
    <property type="term" value="F:protein folding chaperone"/>
    <property type="evidence" value="ECO:0007669"/>
    <property type="project" value="TreeGrafter"/>
</dbReference>
<sequence>MAPAPSTADIASEDYYKVLGVSKQASDADVAKAYKKLALRHHPDKNPENRDSAEANFKRLTEAYEVLRDPEKRRSYDKLGKDGVGSGGGSGGTDDIFEAFFGGRGRDPFASFTFGQERGSPGGFNVYDDNFLRGGAPFNFDRHGARPSPQRRAPKAPSPPAPAHTLPQGTAVVVRGLAKSPEHNGRSGKVLSWDDEKRRYEVELEDKSCVLLLRGQNITQRCRIEVCNLDSMPELNGRAGEIFDYDDEQGRYMVRFQDPSFAATLPRAKCLLS</sequence>
<dbReference type="InterPro" id="IPR001623">
    <property type="entry name" value="DnaJ_domain"/>
</dbReference>